<reference evidence="1 2" key="1">
    <citation type="submission" date="2019-09" db="EMBL/GenBank/DDBJ databases">
        <title>Pararcticibacter amylolyticus gen. nov., sp. nov., isolated from a rottenly hemp rope, and reclassification of Pedobacter tournemirensis as Pararcticibacter tournemirensis comb. nov.</title>
        <authorList>
            <person name="Cai Y."/>
        </authorList>
    </citation>
    <scope>NUCLEOTIDE SEQUENCE [LARGE SCALE GENOMIC DNA]</scope>
    <source>
        <strain evidence="1 2">TF5-37.2-LB10</strain>
    </source>
</reference>
<gene>
    <name evidence="1" type="ORF">F1649_15715</name>
</gene>
<name>A0A5M9H1A7_9SPHI</name>
<sequence>MLLESQSAGPPGFLLSTALYTIPEQVKALRKKIPRERSEQGRFFFSKPEGLALTAPGLCRDLLSKKASMKLLIARAKTLFKDCEWQIALLTAKSA</sequence>
<evidence type="ECO:0000313" key="2">
    <source>
        <dbReference type="Proteomes" id="UP000322918"/>
    </source>
</evidence>
<organism evidence="1 2">
    <name type="scientific">Arcticibacter tournemirensis</name>
    <dbReference type="NCBI Taxonomy" id="699437"/>
    <lineage>
        <taxon>Bacteria</taxon>
        <taxon>Pseudomonadati</taxon>
        <taxon>Bacteroidota</taxon>
        <taxon>Sphingobacteriia</taxon>
        <taxon>Sphingobacteriales</taxon>
        <taxon>Sphingobacteriaceae</taxon>
        <taxon>Arcticibacter</taxon>
    </lineage>
</organism>
<dbReference type="Proteomes" id="UP000322918">
    <property type="component" value="Unassembled WGS sequence"/>
</dbReference>
<dbReference type="EMBL" id="VWNE01000026">
    <property type="protein sequence ID" value="KAA8480069.1"/>
    <property type="molecule type" value="Genomic_DNA"/>
</dbReference>
<comment type="caution">
    <text evidence="1">The sequence shown here is derived from an EMBL/GenBank/DDBJ whole genome shotgun (WGS) entry which is preliminary data.</text>
</comment>
<proteinExistence type="predicted"/>
<accession>A0A5M9H1A7</accession>
<dbReference type="RefSeq" id="WP_141814981.1">
    <property type="nucleotide sequence ID" value="NZ_VFPL01000001.1"/>
</dbReference>
<dbReference type="AlphaFoldDB" id="A0A5M9H1A7"/>
<protein>
    <submittedName>
        <fullName evidence="1">Uncharacterized protein</fullName>
    </submittedName>
</protein>
<evidence type="ECO:0000313" key="1">
    <source>
        <dbReference type="EMBL" id="KAA8480069.1"/>
    </source>
</evidence>
<keyword evidence="2" id="KW-1185">Reference proteome</keyword>